<dbReference type="InterPro" id="IPR015946">
    <property type="entry name" value="KH_dom-like_a/b"/>
</dbReference>
<dbReference type="PANTHER" id="PTHR34352:SF1">
    <property type="entry name" value="PROTEIN YHFA"/>
    <property type="match status" value="1"/>
</dbReference>
<accession>A0AA49GLU5</accession>
<dbReference type="PANTHER" id="PTHR34352">
    <property type="entry name" value="PROTEIN YHFA"/>
    <property type="match status" value="1"/>
</dbReference>
<name>A0AA49GLU5_9BACT</name>
<dbReference type="EMBL" id="CP120682">
    <property type="protein sequence ID" value="WKN36677.1"/>
    <property type="molecule type" value="Genomic_DNA"/>
</dbReference>
<reference evidence="1" key="1">
    <citation type="journal article" date="2023" name="Comput. Struct. Biotechnol. J.">
        <title>Discovery of a novel marine Bacteroidetes with a rich repertoire of carbohydrate-active enzymes.</title>
        <authorList>
            <person name="Chen B."/>
            <person name="Liu G."/>
            <person name="Chen Q."/>
            <person name="Wang H."/>
            <person name="Liu L."/>
            <person name="Tang K."/>
        </authorList>
    </citation>
    <scope>NUCLEOTIDE SEQUENCE</scope>
    <source>
        <strain evidence="1">TK19036</strain>
    </source>
</reference>
<dbReference type="Gene3D" id="3.30.300.20">
    <property type="match status" value="1"/>
</dbReference>
<sequence>MQIKIKRLNNAAHFEATNEEGLTLQMDGSPDVGGENLAMRPMQVLLSSLGGCSAMDIISILKKQRQPLEDIQFTLDGTRAEGQVPSLFQNIHITYDLYGALDEAKVKRAVDLSLQQYCSVAKTLEKTATITYSYHIHPTT</sequence>
<dbReference type="InterPro" id="IPR036102">
    <property type="entry name" value="OsmC/Ohrsf"/>
</dbReference>
<evidence type="ECO:0000313" key="1">
    <source>
        <dbReference type="EMBL" id="WKN36677.1"/>
    </source>
</evidence>
<protein>
    <submittedName>
        <fullName evidence="1">OsmC family protein</fullName>
    </submittedName>
</protein>
<dbReference type="InterPro" id="IPR003718">
    <property type="entry name" value="OsmC/Ohr_fam"/>
</dbReference>
<gene>
    <name evidence="1" type="ORF">K4G66_30400</name>
</gene>
<dbReference type="SUPFAM" id="SSF82784">
    <property type="entry name" value="OsmC-like"/>
    <property type="match status" value="1"/>
</dbReference>
<proteinExistence type="predicted"/>
<reference evidence="1" key="2">
    <citation type="journal article" date="2024" name="Antonie Van Leeuwenhoek">
        <title>Roseihalotalea indica gen. nov., sp. nov., a halophilic Bacteroidetes from mesopelagic Southwest Indian Ocean with higher carbohydrate metabolic potential.</title>
        <authorList>
            <person name="Chen B."/>
            <person name="Zhang M."/>
            <person name="Lin D."/>
            <person name="Ye J."/>
            <person name="Tang K."/>
        </authorList>
    </citation>
    <scope>NUCLEOTIDE SEQUENCE</scope>
    <source>
        <strain evidence="1">TK19036</strain>
    </source>
</reference>
<organism evidence="1">
    <name type="scientific">Roseihalotalea indica</name>
    <dbReference type="NCBI Taxonomy" id="2867963"/>
    <lineage>
        <taxon>Bacteria</taxon>
        <taxon>Pseudomonadati</taxon>
        <taxon>Bacteroidota</taxon>
        <taxon>Cytophagia</taxon>
        <taxon>Cytophagales</taxon>
        <taxon>Catalimonadaceae</taxon>
        <taxon>Roseihalotalea</taxon>
    </lineage>
</organism>
<dbReference type="Pfam" id="PF02566">
    <property type="entry name" value="OsmC"/>
    <property type="match status" value="1"/>
</dbReference>
<dbReference type="AlphaFoldDB" id="A0AA49GLU5"/>